<reference evidence="2" key="2">
    <citation type="submission" date="2021-04" db="EMBL/GenBank/DDBJ databases">
        <authorList>
            <person name="Gilroy R."/>
        </authorList>
    </citation>
    <scope>NUCLEOTIDE SEQUENCE</scope>
    <source>
        <strain evidence="2">23274</strain>
    </source>
</reference>
<dbReference type="Pfam" id="PF00701">
    <property type="entry name" value="DHDPS"/>
    <property type="match status" value="1"/>
</dbReference>
<dbReference type="Proteomes" id="UP000824202">
    <property type="component" value="Unassembled WGS sequence"/>
</dbReference>
<dbReference type="GO" id="GO:0016829">
    <property type="term" value="F:lyase activity"/>
    <property type="evidence" value="ECO:0007669"/>
    <property type="project" value="UniProtKB-KW"/>
</dbReference>
<gene>
    <name evidence="2" type="ORF">H9863_09085</name>
</gene>
<name>A0A9D1V1J3_9BACT</name>
<dbReference type="AlphaFoldDB" id="A0A9D1V1J3"/>
<reference evidence="2" key="1">
    <citation type="journal article" date="2021" name="PeerJ">
        <title>Extensive microbial diversity within the chicken gut microbiome revealed by metagenomics and culture.</title>
        <authorList>
            <person name="Gilroy R."/>
            <person name="Ravi A."/>
            <person name="Getino M."/>
            <person name="Pursley I."/>
            <person name="Horton D.L."/>
            <person name="Alikhan N.F."/>
            <person name="Baker D."/>
            <person name="Gharbi K."/>
            <person name="Hall N."/>
            <person name="Watson M."/>
            <person name="Adriaenssens E.M."/>
            <person name="Foster-Nyarko E."/>
            <person name="Jarju S."/>
            <person name="Secka A."/>
            <person name="Antonio M."/>
            <person name="Oren A."/>
            <person name="Chaudhuri R.R."/>
            <person name="La Ragione R."/>
            <person name="Hildebrand F."/>
            <person name="Pallen M.J."/>
        </authorList>
    </citation>
    <scope>NUCLEOTIDE SEQUENCE</scope>
    <source>
        <strain evidence="2">23274</strain>
    </source>
</reference>
<dbReference type="EMBL" id="DXFT01000177">
    <property type="protein sequence ID" value="HIX04248.1"/>
    <property type="molecule type" value="Genomic_DNA"/>
</dbReference>
<dbReference type="SUPFAM" id="SSF51569">
    <property type="entry name" value="Aldolase"/>
    <property type="match status" value="1"/>
</dbReference>
<organism evidence="2 3">
    <name type="scientific">Candidatus Odoribacter faecigallinarum</name>
    <dbReference type="NCBI Taxonomy" id="2838706"/>
    <lineage>
        <taxon>Bacteria</taxon>
        <taxon>Pseudomonadati</taxon>
        <taxon>Bacteroidota</taxon>
        <taxon>Bacteroidia</taxon>
        <taxon>Bacteroidales</taxon>
        <taxon>Odoribacteraceae</taxon>
        <taxon>Odoribacter</taxon>
    </lineage>
</organism>
<protein>
    <submittedName>
        <fullName evidence="2">Dihydrodipicolinate synthase family protein</fullName>
    </submittedName>
</protein>
<accession>A0A9D1V1J3</accession>
<proteinExistence type="predicted"/>
<dbReference type="InterPro" id="IPR013785">
    <property type="entry name" value="Aldolase_TIM"/>
</dbReference>
<evidence type="ECO:0000313" key="2">
    <source>
        <dbReference type="EMBL" id="HIX04248.1"/>
    </source>
</evidence>
<evidence type="ECO:0000313" key="3">
    <source>
        <dbReference type="Proteomes" id="UP000824202"/>
    </source>
</evidence>
<sequence>MKRFEGTGVALVTPFDENLAVDRESLRRLVNHVIEGGVDFLVVLGTTAESAT</sequence>
<feature type="non-terminal residue" evidence="2">
    <location>
        <position position="52"/>
    </location>
</feature>
<keyword evidence="1" id="KW-0456">Lyase</keyword>
<dbReference type="InterPro" id="IPR002220">
    <property type="entry name" value="DapA-like"/>
</dbReference>
<dbReference type="Gene3D" id="3.20.20.70">
    <property type="entry name" value="Aldolase class I"/>
    <property type="match status" value="1"/>
</dbReference>
<evidence type="ECO:0000256" key="1">
    <source>
        <dbReference type="ARBA" id="ARBA00023239"/>
    </source>
</evidence>
<comment type="caution">
    <text evidence="2">The sequence shown here is derived from an EMBL/GenBank/DDBJ whole genome shotgun (WGS) entry which is preliminary data.</text>
</comment>